<dbReference type="GO" id="GO:0004180">
    <property type="term" value="F:carboxypeptidase activity"/>
    <property type="evidence" value="ECO:0007669"/>
    <property type="project" value="TreeGrafter"/>
</dbReference>
<dbReference type="InterPro" id="IPR007365">
    <property type="entry name" value="TFR-like_dimer_dom"/>
</dbReference>
<name>A0A9P8PDG8_9ASCO</name>
<feature type="domain" description="Peptidase M28" evidence="5">
    <location>
        <begin position="396"/>
        <end position="565"/>
    </location>
</feature>
<comment type="caution">
    <text evidence="6">The sequence shown here is derived from an EMBL/GenBank/DDBJ whole genome shotgun (WGS) entry which is preliminary data.</text>
</comment>
<feature type="domain" description="Transferrin receptor-like dimerisation" evidence="4">
    <location>
        <begin position="666"/>
        <end position="778"/>
    </location>
</feature>
<reference evidence="6" key="2">
    <citation type="submission" date="2021-01" db="EMBL/GenBank/DDBJ databases">
        <authorList>
            <person name="Schikora-Tamarit M.A."/>
        </authorList>
    </citation>
    <scope>NUCLEOTIDE SEQUENCE</scope>
    <source>
        <strain evidence="6">NCAIM Y.01608</strain>
    </source>
</reference>
<sequence length="779" mass="88554">MTEPFPNPALSGQSIAQDDYLGHLLSSNNSRSNSRKASLAYGSINDNEPVLRRSRSLTESITNSMIVATNVTWEQIQRRRFLSVCVFGCLFIFLFNLIFLPRTSLDRDLRRLHGEFLTFDDCSRLFLTQLNFKNNVRSYMEFMERDVHLPGKNHEAAEFFFKNNYQFRTYSDKYETWMGRPLKTHLKMYDGDEVVYEAKLKESELLSFHPYSANGTVKSEFVYLNYGLERDYEAVRKAGVEVGGLIGIVRRGQISVDRKIKIAQEHGISAVLVYSDPYDDGQQRVKNGRKPFPSGPARKPSSVDKETVSFLAEQPGDPTTPGWSSTLFAHRVEPKTIPKIPSLPLSYEDIEPILKTLKGPDVGWHGDLEFSYSCGPSSYSLDLLNLVEYKVKPIYNIVNEIPGVIKDEELIIGASRDSIGGLGGVSSGHVAMMELARGFDELVKLGWKPLRTIKLISWDGSSYGLLGSTEFGEFYSTKLAKNNILYINLDKLNGSQLKIESHPLFNELLQKVMKQVMVDDKQTLHQYFTASNSSMELISTGMGDYSVFQNHLGIPSLNLGFSNNKDTDPVPYFNSLSDSLEWYTRLDPDLKLPNVMAQFAGLFVLHLSEKEILHVRTYDYVAAIHSRYKHIIDKVPSYWLDRICDDESNKRLGTKVDEMETLFQILLKKSSSFDSNLTLLQKQILQDYPWFKLLTKIKIAIKIKVANLKVRSLDRLFVTDPVLIDRAWIRHLIFAPSRDSQHACVLAGLEEPLRSADYDTFAANLNIVGNALTKLQRKL</sequence>
<dbReference type="PANTHER" id="PTHR10404">
    <property type="entry name" value="N-ACETYLATED-ALPHA-LINKED ACIDIC DIPEPTIDASE"/>
    <property type="match status" value="1"/>
</dbReference>
<protein>
    <submittedName>
        <fullName evidence="6">Uncharacterized protein</fullName>
    </submittedName>
</protein>
<gene>
    <name evidence="6" type="ORF">OGATHE_003051</name>
</gene>
<dbReference type="SUPFAM" id="SSF52025">
    <property type="entry name" value="PA domain"/>
    <property type="match status" value="1"/>
</dbReference>
<evidence type="ECO:0000259" key="5">
    <source>
        <dbReference type="Pfam" id="PF04389"/>
    </source>
</evidence>
<dbReference type="InterPro" id="IPR007484">
    <property type="entry name" value="Peptidase_M28"/>
</dbReference>
<organism evidence="6 7">
    <name type="scientific">Ogataea polymorpha</name>
    <dbReference type="NCBI Taxonomy" id="460523"/>
    <lineage>
        <taxon>Eukaryota</taxon>
        <taxon>Fungi</taxon>
        <taxon>Dikarya</taxon>
        <taxon>Ascomycota</taxon>
        <taxon>Saccharomycotina</taxon>
        <taxon>Pichiomycetes</taxon>
        <taxon>Pichiales</taxon>
        <taxon>Pichiaceae</taxon>
        <taxon>Ogataea</taxon>
    </lineage>
</organism>
<keyword evidence="3" id="KW-1133">Transmembrane helix</keyword>
<evidence type="ECO:0000313" key="7">
    <source>
        <dbReference type="Proteomes" id="UP000788993"/>
    </source>
</evidence>
<dbReference type="InterPro" id="IPR036757">
    <property type="entry name" value="TFR-like_dimer_dom_sf"/>
</dbReference>
<dbReference type="SUPFAM" id="SSF47672">
    <property type="entry name" value="Transferrin receptor-like dimerisation domain"/>
    <property type="match status" value="1"/>
</dbReference>
<dbReference type="CDD" id="cd02121">
    <property type="entry name" value="PA_GCPII_like"/>
    <property type="match status" value="1"/>
</dbReference>
<feature type="transmembrane region" description="Helical" evidence="3">
    <location>
        <begin position="81"/>
        <end position="100"/>
    </location>
</feature>
<dbReference type="Gene3D" id="3.50.30.30">
    <property type="match status" value="1"/>
</dbReference>
<evidence type="ECO:0000256" key="2">
    <source>
        <dbReference type="SAM" id="MobiDB-lite"/>
    </source>
</evidence>
<dbReference type="EMBL" id="JAEUBD010000983">
    <property type="protein sequence ID" value="KAH3670238.1"/>
    <property type="molecule type" value="Genomic_DNA"/>
</dbReference>
<evidence type="ECO:0000256" key="1">
    <source>
        <dbReference type="ARBA" id="ARBA00005634"/>
    </source>
</evidence>
<dbReference type="InterPro" id="IPR046450">
    <property type="entry name" value="PA_dom_sf"/>
</dbReference>
<keyword evidence="3" id="KW-0472">Membrane</keyword>
<accession>A0A9P8PDG8</accession>
<dbReference type="Proteomes" id="UP000788993">
    <property type="component" value="Unassembled WGS sequence"/>
</dbReference>
<dbReference type="PANTHER" id="PTHR10404:SF46">
    <property type="entry name" value="VACUOLAR PROTEIN SORTING-ASSOCIATED PROTEIN 70"/>
    <property type="match status" value="1"/>
</dbReference>
<evidence type="ECO:0000259" key="4">
    <source>
        <dbReference type="Pfam" id="PF04253"/>
    </source>
</evidence>
<dbReference type="Gene3D" id="1.20.930.40">
    <property type="entry name" value="Transferrin receptor-like, dimerisation domain"/>
    <property type="match status" value="1"/>
</dbReference>
<dbReference type="Gene3D" id="3.40.630.10">
    <property type="entry name" value="Zn peptidases"/>
    <property type="match status" value="1"/>
</dbReference>
<keyword evidence="3" id="KW-0812">Transmembrane</keyword>
<dbReference type="SUPFAM" id="SSF53187">
    <property type="entry name" value="Zn-dependent exopeptidases"/>
    <property type="match status" value="1"/>
</dbReference>
<dbReference type="Pfam" id="PF04389">
    <property type="entry name" value="Peptidase_M28"/>
    <property type="match status" value="1"/>
</dbReference>
<dbReference type="InterPro" id="IPR039373">
    <property type="entry name" value="Peptidase_M28B"/>
</dbReference>
<proteinExistence type="inferred from homology"/>
<feature type="region of interest" description="Disordered" evidence="2">
    <location>
        <begin position="283"/>
        <end position="304"/>
    </location>
</feature>
<keyword evidence="7" id="KW-1185">Reference proteome</keyword>
<evidence type="ECO:0000256" key="3">
    <source>
        <dbReference type="SAM" id="Phobius"/>
    </source>
</evidence>
<dbReference type="Pfam" id="PF04253">
    <property type="entry name" value="TFR_dimer"/>
    <property type="match status" value="1"/>
</dbReference>
<comment type="similarity">
    <text evidence="1">Belongs to the peptidase M28 family. M28B subfamily.</text>
</comment>
<dbReference type="AlphaFoldDB" id="A0A9P8PDG8"/>
<reference evidence="6" key="1">
    <citation type="journal article" date="2021" name="Open Biol.">
        <title>Shared evolutionary footprints suggest mitochondrial oxidative damage underlies multiple complex I losses in fungi.</title>
        <authorList>
            <person name="Schikora-Tamarit M.A."/>
            <person name="Marcet-Houben M."/>
            <person name="Nosek J."/>
            <person name="Gabaldon T."/>
        </authorList>
    </citation>
    <scope>NUCLEOTIDE SEQUENCE</scope>
    <source>
        <strain evidence="6">NCAIM Y.01608</strain>
    </source>
</reference>
<evidence type="ECO:0000313" key="6">
    <source>
        <dbReference type="EMBL" id="KAH3670238.1"/>
    </source>
</evidence>